<dbReference type="VEuPathDB" id="MicrosporidiaDB:G9O61_00g000380"/>
<reference evidence="3 4" key="1">
    <citation type="journal article" date="2015" name="Environ. Microbiol.">
        <title>Genome analyses suggest the presence of polyploidy and recent human-driven expansions in eight global populations of the honeybee pathogen Nosema ceranae.</title>
        <authorList>
            <person name="Pelin A."/>
            <person name="Selman M."/>
            <person name="Aris-Brosou S."/>
            <person name="Farinelli L."/>
            <person name="Corradi N."/>
        </authorList>
    </citation>
    <scope>NUCLEOTIDE SEQUENCE [LARGE SCALE GENOMIC DNA]</scope>
    <source>
        <strain evidence="3 4">PA08 1199</strain>
    </source>
</reference>
<feature type="coiled-coil region" evidence="1">
    <location>
        <begin position="347"/>
        <end position="389"/>
    </location>
</feature>
<dbReference type="SUPFAM" id="SSF55073">
    <property type="entry name" value="Nucleotide cyclase"/>
    <property type="match status" value="1"/>
</dbReference>
<feature type="transmembrane region" description="Helical" evidence="2">
    <location>
        <begin position="511"/>
        <end position="537"/>
    </location>
</feature>
<keyword evidence="2" id="KW-0812">Transmembrane</keyword>
<dbReference type="EMBL" id="JPQZ01000013">
    <property type="protein sequence ID" value="KKO75757.1"/>
    <property type="molecule type" value="Genomic_DNA"/>
</dbReference>
<keyword evidence="2" id="KW-1133">Transmembrane helix</keyword>
<dbReference type="InterPro" id="IPR029787">
    <property type="entry name" value="Nucleotide_cyclase"/>
</dbReference>
<keyword evidence="1" id="KW-0175">Coiled coil</keyword>
<dbReference type="VEuPathDB" id="MicrosporidiaDB:AAJ76_1300067642"/>
<proteinExistence type="predicted"/>
<dbReference type="AlphaFoldDB" id="A0A0F9YT73"/>
<protein>
    <submittedName>
        <fullName evidence="3">Uncharacterized protein</fullName>
    </submittedName>
</protein>
<evidence type="ECO:0000256" key="1">
    <source>
        <dbReference type="SAM" id="Coils"/>
    </source>
</evidence>
<comment type="caution">
    <text evidence="3">The sequence shown here is derived from an EMBL/GenBank/DDBJ whole genome shotgun (WGS) entry which is preliminary data.</text>
</comment>
<organism evidence="3 4">
    <name type="scientific">Vairimorpha ceranae</name>
    <dbReference type="NCBI Taxonomy" id="40302"/>
    <lineage>
        <taxon>Eukaryota</taxon>
        <taxon>Fungi</taxon>
        <taxon>Fungi incertae sedis</taxon>
        <taxon>Microsporidia</taxon>
        <taxon>Nosematidae</taxon>
        <taxon>Vairimorpha</taxon>
    </lineage>
</organism>
<name>A0A0F9YT73_9MICR</name>
<dbReference type="OrthoDB" id="377672at2759"/>
<dbReference type="GeneID" id="36318865"/>
<evidence type="ECO:0000313" key="4">
    <source>
        <dbReference type="Proteomes" id="UP000034350"/>
    </source>
</evidence>
<dbReference type="RefSeq" id="XP_024331499.1">
    <property type="nucleotide sequence ID" value="XM_024473963.1"/>
</dbReference>
<sequence>MFKVKNLHNKVVSSKNRLILKDVYKTKEISSLNLKEIKILIETPSGECWIDNISSPNNFNNDSLYLIKSGKMKEFLLQDLVYLFNNRLYFYKNYRIFYIRHCTEYYNFSTVRKLTINNQFITSLNLNSLDLDYLDLRYNFLTKVIYDKHLFFCDLRNNKIKKNSIKADILFLDKKGGIEKHVSLRKKDILNNFKSEYKKYKIYNIAYRFYIVQRNIHDFEFILTCIIRDIISDNLIEKISEIYNKLKKVCLTKESFYIVCVTEENIIIKTYNVRVIMDYFLQREIIYKEHTYIYDNIGKWYIVPIYENNNKEYYMDSIKIYENNMDSIKIYENNMDSIKIYENNKNNNNLQKTMDKNNNNLHKTLNKDNNNLQKTMNKDNNNLHKLINKDNIEYKKSYNNSVDCIDYTVIIINQHNSHVSDTVLFRKCKITPPKMIIKKYLRNNTSTPKKIDVSFLFIQFFIPKTNEIKYKKKLKFLLKRLQTLDICVILENNGLDCLVYVGQDINRVLKFGLYIFKLFTMYNISLSIGVACGYYWFKSANLNSKFMGNALNKASRLSYLGNGVFCCHCAVFDDDNINFQYIGEKEMKGYTKCVKSYFVYEK</sequence>
<keyword evidence="4" id="KW-1185">Reference proteome</keyword>
<dbReference type="Gene3D" id="3.30.70.1230">
    <property type="entry name" value="Nucleotide cyclase"/>
    <property type="match status" value="1"/>
</dbReference>
<accession>A0A0F9YT73</accession>
<dbReference type="Proteomes" id="UP000034350">
    <property type="component" value="Unassembled WGS sequence"/>
</dbReference>
<evidence type="ECO:0000256" key="2">
    <source>
        <dbReference type="SAM" id="Phobius"/>
    </source>
</evidence>
<gene>
    <name evidence="3" type="ORF">AAJ76_1300067642</name>
</gene>
<keyword evidence="2" id="KW-0472">Membrane</keyword>
<evidence type="ECO:0000313" key="3">
    <source>
        <dbReference type="EMBL" id="KKO75757.1"/>
    </source>
</evidence>